<evidence type="ECO:0000256" key="1">
    <source>
        <dbReference type="ARBA" id="ARBA00022512"/>
    </source>
</evidence>
<dbReference type="EC" id="2.4.1.207" evidence="12"/>
<dbReference type="PROSITE" id="PS01034">
    <property type="entry name" value="GH16_1"/>
    <property type="match status" value="1"/>
</dbReference>
<keyword evidence="1 12" id="KW-0134">Cell wall</keyword>
<comment type="function">
    <text evidence="12">Catalyzes xyloglucan endohydrolysis (XEH) and/or endotransglycosylation (XET). Cleaves and religates xyloglucan polymers, an essential constituent of the primary cell wall, and thereby participates in cell wall construction of growing tissues.</text>
</comment>
<keyword evidence="7" id="KW-1015">Disulfide bond</keyword>
<evidence type="ECO:0000256" key="12">
    <source>
        <dbReference type="RuleBase" id="RU361120"/>
    </source>
</evidence>
<dbReference type="GO" id="GO:0010411">
    <property type="term" value="P:xyloglucan metabolic process"/>
    <property type="evidence" value="ECO:0007669"/>
    <property type="project" value="InterPro"/>
</dbReference>
<dbReference type="GO" id="GO:0071555">
    <property type="term" value="P:cell wall organization"/>
    <property type="evidence" value="ECO:0007669"/>
    <property type="project" value="UniProtKB-KW"/>
</dbReference>
<dbReference type="GO" id="GO:0042546">
    <property type="term" value="P:cell wall biogenesis"/>
    <property type="evidence" value="ECO:0007669"/>
    <property type="project" value="InterPro"/>
</dbReference>
<evidence type="ECO:0000256" key="11">
    <source>
        <dbReference type="PIRSR" id="PIRSR005604-2"/>
    </source>
</evidence>
<dbReference type="FunFam" id="2.60.120.200:FF:000025">
    <property type="entry name" value="Xyloglucan endotransglucosylase/hydrolase"/>
    <property type="match status" value="1"/>
</dbReference>
<keyword evidence="4 12" id="KW-0808">Transferase</keyword>
<dbReference type="EnsemblPlants" id="MELO3C004089.2.1">
    <property type="protein sequence ID" value="MELO3C004089.2.1"/>
    <property type="gene ID" value="MELO3C004089.2"/>
</dbReference>
<dbReference type="Gramene" id="MELO3C004089.2.1">
    <property type="protein sequence ID" value="MELO3C004089.2.1"/>
    <property type="gene ID" value="MELO3C004089.2"/>
</dbReference>
<evidence type="ECO:0000256" key="6">
    <source>
        <dbReference type="ARBA" id="ARBA00022801"/>
    </source>
</evidence>
<dbReference type="PIRSF" id="PIRSF005604">
    <property type="entry name" value="XET"/>
    <property type="match status" value="1"/>
</dbReference>
<dbReference type="GO" id="GO:0004553">
    <property type="term" value="F:hydrolase activity, hydrolyzing O-glycosyl compounds"/>
    <property type="evidence" value="ECO:0007669"/>
    <property type="project" value="InterPro"/>
</dbReference>
<dbReference type="AlphaFoldDB" id="A0A9I9CIE6"/>
<dbReference type="GO" id="GO:0048046">
    <property type="term" value="C:apoplast"/>
    <property type="evidence" value="ECO:0007669"/>
    <property type="project" value="UniProtKB-SubCell"/>
</dbReference>
<feature type="transmembrane region" description="Helical" evidence="13">
    <location>
        <begin position="39"/>
        <end position="58"/>
    </location>
</feature>
<accession>A0A9I9CIE6</accession>
<feature type="active site" description="Nucleophile" evidence="10">
    <location>
        <position position="136"/>
    </location>
</feature>
<keyword evidence="2 12" id="KW-0052">Apoplast</keyword>
<keyword evidence="13" id="KW-1133">Transmembrane helix</keyword>
<dbReference type="Pfam" id="PF06955">
    <property type="entry name" value="XET_C"/>
    <property type="match status" value="1"/>
</dbReference>
<evidence type="ECO:0000256" key="2">
    <source>
        <dbReference type="ARBA" id="ARBA00022523"/>
    </source>
</evidence>
<dbReference type="PROSITE" id="PS51762">
    <property type="entry name" value="GH16_2"/>
    <property type="match status" value="1"/>
</dbReference>
<feature type="glycosylation site" description="N-linked (GlcNAc...) asparagine" evidence="11">
    <location>
        <position position="144"/>
    </location>
</feature>
<keyword evidence="12" id="KW-0961">Cell wall biogenesis/degradation</keyword>
<dbReference type="GO" id="GO:0016762">
    <property type="term" value="F:xyloglucan:xyloglucosyl transferase activity"/>
    <property type="evidence" value="ECO:0007669"/>
    <property type="project" value="UniProtKB-EC"/>
</dbReference>
<proteinExistence type="inferred from homology"/>
<evidence type="ECO:0000256" key="4">
    <source>
        <dbReference type="ARBA" id="ARBA00022679"/>
    </source>
</evidence>
<dbReference type="SUPFAM" id="SSF49899">
    <property type="entry name" value="Concanavalin A-like lectins/glucanases"/>
    <property type="match status" value="1"/>
</dbReference>
<dbReference type="CDD" id="cd02176">
    <property type="entry name" value="GH16_XET"/>
    <property type="match status" value="1"/>
</dbReference>
<protein>
    <recommendedName>
        <fullName evidence="12">Xyloglucan endotransglucosylase/hydrolase</fullName>
        <ecNumber evidence="12">2.4.1.207</ecNumber>
    </recommendedName>
</protein>
<evidence type="ECO:0000313" key="15">
    <source>
        <dbReference type="EnsemblPlants" id="MELO3C004089.2.1"/>
    </source>
</evidence>
<sequence length="321" mass="37539">IVPSVISSPTHQTSSLNHHHHHLLLLLLPRCRQSSSKNIMAWFMFIVYVLFCSFHVSLANDLSKSIDISWGNGRGQMVNNNELLTLTLDRGSGSGFQSKNEFLFAKVQMRIKLVSGNSAGTVTTFFLSSKGDYHDEIDFEFLGNTSGNPYILHTNVFCEGVGNREMQFYLWFDPTADFHNYTIFWNHQHIVFYVDDIPIREFKNFQDKGVPFPQYQAMRLYSSLWEADDWATRGGLEKIDWSQAPFKAYYQFYNEDGCFWYNGYPSCTPNSNSWLWGNFDYDYAMKGKMKWAQDNYMIYNYCQDSKRFPQGYPLECYLNTY</sequence>
<keyword evidence="5" id="KW-0732">Signal</keyword>
<evidence type="ECO:0000256" key="5">
    <source>
        <dbReference type="ARBA" id="ARBA00022729"/>
    </source>
</evidence>
<evidence type="ECO:0000256" key="13">
    <source>
        <dbReference type="SAM" id="Phobius"/>
    </source>
</evidence>
<evidence type="ECO:0000256" key="9">
    <source>
        <dbReference type="ARBA" id="ARBA00023295"/>
    </source>
</evidence>
<keyword evidence="3 12" id="KW-0964">Secreted</keyword>
<comment type="subcellular location">
    <subcellularLocation>
        <location evidence="12">Secreted</location>
        <location evidence="12">Cell wall</location>
    </subcellularLocation>
    <subcellularLocation>
        <location evidence="12">Secreted</location>
        <location evidence="12">Extracellular space</location>
        <location evidence="12">Apoplast</location>
    </subcellularLocation>
</comment>
<feature type="active site" description="Proton donor" evidence="10">
    <location>
        <position position="140"/>
    </location>
</feature>
<evidence type="ECO:0000256" key="7">
    <source>
        <dbReference type="ARBA" id="ARBA00023157"/>
    </source>
</evidence>
<dbReference type="InterPro" id="IPR008263">
    <property type="entry name" value="GH16_AS"/>
</dbReference>
<dbReference type="InterPro" id="IPR016455">
    <property type="entry name" value="XTH"/>
</dbReference>
<keyword evidence="13" id="KW-0472">Membrane</keyword>
<keyword evidence="13" id="KW-0812">Transmembrane</keyword>
<keyword evidence="6 12" id="KW-0378">Hydrolase</keyword>
<dbReference type="InterPro" id="IPR000757">
    <property type="entry name" value="Beta-glucanase-like"/>
</dbReference>
<evidence type="ECO:0000256" key="8">
    <source>
        <dbReference type="ARBA" id="ARBA00023180"/>
    </source>
</evidence>
<evidence type="ECO:0000256" key="10">
    <source>
        <dbReference type="PIRSR" id="PIRSR005604-1"/>
    </source>
</evidence>
<dbReference type="PANTHER" id="PTHR31062">
    <property type="entry name" value="XYLOGLUCAN ENDOTRANSGLUCOSYLASE/HYDROLASE PROTEIN 8-RELATED"/>
    <property type="match status" value="1"/>
</dbReference>
<keyword evidence="8" id="KW-0325">Glycoprotein</keyword>
<feature type="domain" description="GH16" evidence="14">
    <location>
        <begin position="1"/>
        <end position="250"/>
    </location>
</feature>
<evidence type="ECO:0000256" key="3">
    <source>
        <dbReference type="ARBA" id="ARBA00022525"/>
    </source>
</evidence>
<reference evidence="15" key="1">
    <citation type="submission" date="2023-03" db="UniProtKB">
        <authorList>
            <consortium name="EnsemblPlants"/>
        </authorList>
    </citation>
    <scope>IDENTIFICATION</scope>
</reference>
<dbReference type="InterPro" id="IPR044791">
    <property type="entry name" value="Beta-glucanase/XTH"/>
</dbReference>
<dbReference type="InterPro" id="IPR010713">
    <property type="entry name" value="XET_C"/>
</dbReference>
<name>A0A9I9CIE6_CUCME</name>
<keyword evidence="9 12" id="KW-0326">Glycosidase</keyword>
<dbReference type="Gene3D" id="2.60.120.200">
    <property type="match status" value="1"/>
</dbReference>
<dbReference type="Pfam" id="PF00722">
    <property type="entry name" value="Glyco_hydro_16"/>
    <property type="match status" value="1"/>
</dbReference>
<evidence type="ECO:0000259" key="14">
    <source>
        <dbReference type="PROSITE" id="PS51762"/>
    </source>
</evidence>
<dbReference type="InterPro" id="IPR013320">
    <property type="entry name" value="ConA-like_dom_sf"/>
</dbReference>
<organism evidence="15">
    <name type="scientific">Cucumis melo</name>
    <name type="common">Muskmelon</name>
    <dbReference type="NCBI Taxonomy" id="3656"/>
    <lineage>
        <taxon>Eukaryota</taxon>
        <taxon>Viridiplantae</taxon>
        <taxon>Streptophyta</taxon>
        <taxon>Embryophyta</taxon>
        <taxon>Tracheophyta</taxon>
        <taxon>Spermatophyta</taxon>
        <taxon>Magnoliopsida</taxon>
        <taxon>eudicotyledons</taxon>
        <taxon>Gunneridae</taxon>
        <taxon>Pentapetalae</taxon>
        <taxon>rosids</taxon>
        <taxon>fabids</taxon>
        <taxon>Cucurbitales</taxon>
        <taxon>Cucurbitaceae</taxon>
        <taxon>Benincaseae</taxon>
        <taxon>Cucumis</taxon>
    </lineage>
</organism>
<comment type="similarity">
    <text evidence="12">Belongs to the glycosyl hydrolase 16 family.</text>
</comment>
<comment type="PTM">
    <text evidence="12">Contains at least one intrachain disulfide bond essential for its enzymatic activity.</text>
</comment>